<feature type="domain" description="Calcineurin-like phosphoesterase" evidence="5">
    <location>
        <begin position="2"/>
        <end position="183"/>
    </location>
</feature>
<evidence type="ECO:0000256" key="2">
    <source>
        <dbReference type="ARBA" id="ARBA00022801"/>
    </source>
</evidence>
<evidence type="ECO:0000259" key="5">
    <source>
        <dbReference type="Pfam" id="PF00149"/>
    </source>
</evidence>
<dbReference type="GO" id="GO:0046872">
    <property type="term" value="F:metal ion binding"/>
    <property type="evidence" value="ECO:0007669"/>
    <property type="project" value="UniProtKB-KW"/>
</dbReference>
<dbReference type="InterPro" id="IPR004843">
    <property type="entry name" value="Calcineurin-like_PHP"/>
</dbReference>
<dbReference type="RefSeq" id="WP_163606774.1">
    <property type="nucleotide sequence ID" value="NZ_JAABOO010000002.1"/>
</dbReference>
<dbReference type="AlphaFoldDB" id="A0A6P0UL38"/>
<dbReference type="Gene3D" id="3.60.21.10">
    <property type="match status" value="1"/>
</dbReference>
<dbReference type="SUPFAM" id="SSF56300">
    <property type="entry name" value="Metallo-dependent phosphatases"/>
    <property type="match status" value="1"/>
</dbReference>
<proteinExistence type="inferred from homology"/>
<comment type="caution">
    <text evidence="6">The sequence shown here is derived from an EMBL/GenBank/DDBJ whole genome shotgun (WGS) entry which is preliminary data.</text>
</comment>
<dbReference type="InterPro" id="IPR029052">
    <property type="entry name" value="Metallo-depent_PP-like"/>
</dbReference>
<dbReference type="InterPro" id="IPR050884">
    <property type="entry name" value="CNP_phosphodiesterase-III"/>
</dbReference>
<evidence type="ECO:0000256" key="4">
    <source>
        <dbReference type="ARBA" id="ARBA00025742"/>
    </source>
</evidence>
<gene>
    <name evidence="6" type="ORF">GWK08_09575</name>
</gene>
<evidence type="ECO:0000313" key="6">
    <source>
        <dbReference type="EMBL" id="NER13687.1"/>
    </source>
</evidence>
<keyword evidence="1" id="KW-0479">Metal-binding</keyword>
<evidence type="ECO:0000313" key="7">
    <source>
        <dbReference type="Proteomes" id="UP000468581"/>
    </source>
</evidence>
<evidence type="ECO:0000256" key="3">
    <source>
        <dbReference type="ARBA" id="ARBA00023004"/>
    </source>
</evidence>
<dbReference type="EMBL" id="JAABOO010000002">
    <property type="protein sequence ID" value="NER13687.1"/>
    <property type="molecule type" value="Genomic_DNA"/>
</dbReference>
<keyword evidence="2" id="KW-0378">Hydrolase</keyword>
<accession>A0A6P0UL38</accession>
<dbReference type="GO" id="GO:0016787">
    <property type="term" value="F:hydrolase activity"/>
    <property type="evidence" value="ECO:0007669"/>
    <property type="project" value="UniProtKB-KW"/>
</dbReference>
<organism evidence="6 7">
    <name type="scientific">Leptobacterium flavescens</name>
    <dbReference type="NCBI Taxonomy" id="472055"/>
    <lineage>
        <taxon>Bacteria</taxon>
        <taxon>Pseudomonadati</taxon>
        <taxon>Bacteroidota</taxon>
        <taxon>Flavobacteriia</taxon>
        <taxon>Flavobacteriales</taxon>
        <taxon>Flavobacteriaceae</taxon>
        <taxon>Leptobacterium</taxon>
    </lineage>
</organism>
<reference evidence="6 7" key="1">
    <citation type="submission" date="2020-01" db="EMBL/GenBank/DDBJ databases">
        <title>Leptobacterium flavescens.</title>
        <authorList>
            <person name="Wang G."/>
        </authorList>
    </citation>
    <scope>NUCLEOTIDE SEQUENCE [LARGE SCALE GENOMIC DNA]</scope>
    <source>
        <strain evidence="6 7">KCTC 22160</strain>
    </source>
</reference>
<comment type="similarity">
    <text evidence="4">Belongs to the cyclic nucleotide phosphodiesterase class-III family.</text>
</comment>
<keyword evidence="3" id="KW-0408">Iron</keyword>
<dbReference type="PANTHER" id="PTHR42988:SF2">
    <property type="entry name" value="CYCLIC NUCLEOTIDE PHOSPHODIESTERASE CBUA0032-RELATED"/>
    <property type="match status" value="1"/>
</dbReference>
<name>A0A6P0UL38_9FLAO</name>
<dbReference type="PANTHER" id="PTHR42988">
    <property type="entry name" value="PHOSPHOHYDROLASE"/>
    <property type="match status" value="1"/>
</dbReference>
<sequence>MMKIAHITDIHLEEGFPLKYRIDAYRNLESVLQDALERNIDRIIIGGDLGNTASNKAFFSTLKKYDEQAEIVLGNHDTYAGISMHYSHHLNQGKGKLYYSYDERSFRFVFMDSSSGITDKEQMEWLRHQLDTDKKLLVFIHHPVLDSYSLMDRKYALNGREAVQEIFSAHKNEVYIFCGHYHMGDERTHGNIRQYISPAVSYQVEKDPEQIRINNSNFGYRIIELNGDELRTHIVEFKTLLNEGGL</sequence>
<dbReference type="Pfam" id="PF00149">
    <property type="entry name" value="Metallophos"/>
    <property type="match status" value="1"/>
</dbReference>
<evidence type="ECO:0000256" key="1">
    <source>
        <dbReference type="ARBA" id="ARBA00022723"/>
    </source>
</evidence>
<keyword evidence="7" id="KW-1185">Reference proteome</keyword>
<protein>
    <submittedName>
        <fullName evidence="6">Metallophosphoesterase</fullName>
    </submittedName>
</protein>
<dbReference type="Proteomes" id="UP000468581">
    <property type="component" value="Unassembled WGS sequence"/>
</dbReference>